<evidence type="ECO:0000256" key="8">
    <source>
        <dbReference type="ARBA" id="ARBA00046280"/>
    </source>
</evidence>
<feature type="region of interest" description="Disordered" evidence="9">
    <location>
        <begin position="1"/>
        <end position="33"/>
    </location>
</feature>
<evidence type="ECO:0000256" key="6">
    <source>
        <dbReference type="ARBA" id="ARBA00023034"/>
    </source>
</evidence>
<dbReference type="GO" id="GO:0000139">
    <property type="term" value="C:Golgi membrane"/>
    <property type="evidence" value="ECO:0007669"/>
    <property type="project" value="UniProtKB-SubCell"/>
</dbReference>
<accession>A0A1S8WVX8</accession>
<dbReference type="Gene3D" id="1.20.5.110">
    <property type="match status" value="1"/>
</dbReference>
<gene>
    <name evidence="12" type="ORF">X801_05508</name>
</gene>
<sequence>MRPNPREHSTRPSVKNPHMPSQPRTTSSGLEDEHERLNAELHQKVSNLRSLSIRIGDELRDQNFLLGGMAGTFDRSEGLLRSTMNRVLGLGRHGSTLGLYCYLLCFATLFFFPSQSAAAFRAPRSIVNTNSLITYALVFASLLICSLLFVDWIDRTEESDEKQPFYYYHEGELNVSQAYCVHLVTALDLLVRLTPLQGDPDLFISTDSGYDQVLHHLPQVHRTKCLPNVPLYQFEVAWDELSRQGDEALSIDVSRFFSLQSSSFGIEEIPVLRDYPHDLSVRKPRPLLLVVRTYPGASDVVRFRLEVFPHRPSELRYEEIRKVVDEGSLSFEELAMRYATFPETSDSSDDLPTSSAPKESTSRTLFERLGNGLRSFEPVVSTILEGVFDALL</sequence>
<evidence type="ECO:0000256" key="7">
    <source>
        <dbReference type="ARBA" id="ARBA00023136"/>
    </source>
</evidence>
<evidence type="ECO:0000256" key="1">
    <source>
        <dbReference type="ARBA" id="ARBA00004394"/>
    </source>
</evidence>
<keyword evidence="6" id="KW-0333">Golgi apparatus</keyword>
<evidence type="ECO:0000256" key="2">
    <source>
        <dbReference type="ARBA" id="ARBA00022448"/>
    </source>
</evidence>
<dbReference type="PANTHER" id="PTHR12791">
    <property type="entry name" value="GOLGI SNARE BET1-RELATED"/>
    <property type="match status" value="1"/>
</dbReference>
<dbReference type="InterPro" id="IPR039899">
    <property type="entry name" value="BET1_SNARE"/>
</dbReference>
<dbReference type="AlphaFoldDB" id="A0A1S8WVX8"/>
<feature type="transmembrane region" description="Helical" evidence="10">
    <location>
        <begin position="94"/>
        <end position="112"/>
    </location>
</feature>
<dbReference type="EMBL" id="KV893993">
    <property type="protein sequence ID" value="OON18637.1"/>
    <property type="molecule type" value="Genomic_DNA"/>
</dbReference>
<keyword evidence="7 10" id="KW-0472">Membrane</keyword>
<evidence type="ECO:0000256" key="4">
    <source>
        <dbReference type="ARBA" id="ARBA00022927"/>
    </source>
</evidence>
<feature type="region of interest" description="Disordered" evidence="9">
    <location>
        <begin position="342"/>
        <end position="363"/>
    </location>
</feature>
<evidence type="ECO:0000313" key="13">
    <source>
        <dbReference type="Proteomes" id="UP000243686"/>
    </source>
</evidence>
<keyword evidence="3 10" id="KW-0812">Transmembrane</keyword>
<organism evidence="12 13">
    <name type="scientific">Opisthorchis viverrini</name>
    <name type="common">Southeast Asian liver fluke</name>
    <dbReference type="NCBI Taxonomy" id="6198"/>
    <lineage>
        <taxon>Eukaryota</taxon>
        <taxon>Metazoa</taxon>
        <taxon>Spiralia</taxon>
        <taxon>Lophotrochozoa</taxon>
        <taxon>Platyhelminthes</taxon>
        <taxon>Trematoda</taxon>
        <taxon>Digenea</taxon>
        <taxon>Opisthorchiida</taxon>
        <taxon>Opisthorchiata</taxon>
        <taxon>Opisthorchiidae</taxon>
        <taxon>Opisthorchis</taxon>
    </lineage>
</organism>
<dbReference type="Proteomes" id="UP000243686">
    <property type="component" value="Unassembled WGS sequence"/>
</dbReference>
<dbReference type="CDD" id="cd15853">
    <property type="entry name" value="SNARE_Bet1"/>
    <property type="match status" value="1"/>
</dbReference>
<feature type="transmembrane region" description="Helical" evidence="10">
    <location>
        <begin position="132"/>
        <end position="153"/>
    </location>
</feature>
<feature type="compositionally biased region" description="Polar residues" evidence="9">
    <location>
        <begin position="351"/>
        <end position="363"/>
    </location>
</feature>
<dbReference type="PROSITE" id="PS50192">
    <property type="entry name" value="T_SNARE"/>
    <property type="match status" value="1"/>
</dbReference>
<evidence type="ECO:0000313" key="12">
    <source>
        <dbReference type="EMBL" id="OON18637.1"/>
    </source>
</evidence>
<feature type="compositionally biased region" description="Basic and acidic residues" evidence="9">
    <location>
        <begin position="1"/>
        <end position="10"/>
    </location>
</feature>
<evidence type="ECO:0000259" key="11">
    <source>
        <dbReference type="PROSITE" id="PS50192"/>
    </source>
</evidence>
<keyword evidence="5 10" id="KW-1133">Transmembrane helix</keyword>
<dbReference type="SUPFAM" id="SSF58038">
    <property type="entry name" value="SNARE fusion complex"/>
    <property type="match status" value="1"/>
</dbReference>
<dbReference type="GO" id="GO:0015031">
    <property type="term" value="P:protein transport"/>
    <property type="evidence" value="ECO:0007669"/>
    <property type="project" value="UniProtKB-KW"/>
</dbReference>
<keyword evidence="2" id="KW-0813">Transport</keyword>
<evidence type="ECO:0000256" key="3">
    <source>
        <dbReference type="ARBA" id="ARBA00022692"/>
    </source>
</evidence>
<feature type="non-terminal residue" evidence="12">
    <location>
        <position position="392"/>
    </location>
</feature>
<evidence type="ECO:0000256" key="5">
    <source>
        <dbReference type="ARBA" id="ARBA00022989"/>
    </source>
</evidence>
<evidence type="ECO:0000256" key="10">
    <source>
        <dbReference type="SAM" id="Phobius"/>
    </source>
</evidence>
<keyword evidence="13" id="KW-1185">Reference proteome</keyword>
<evidence type="ECO:0000256" key="9">
    <source>
        <dbReference type="SAM" id="MobiDB-lite"/>
    </source>
</evidence>
<comment type="subcellular location">
    <subcellularLocation>
        <location evidence="8">Endomembrane system</location>
        <topology evidence="8">Single-pass type IV membrane protein</topology>
    </subcellularLocation>
    <subcellularLocation>
        <location evidence="1">Golgi apparatus membrane</location>
    </subcellularLocation>
</comment>
<name>A0A1S8WVX8_OPIVI</name>
<keyword evidence="4" id="KW-0653">Protein transport</keyword>
<protein>
    <recommendedName>
        <fullName evidence="11">t-SNARE coiled-coil homology domain-containing protein</fullName>
    </recommendedName>
</protein>
<proteinExistence type="predicted"/>
<reference evidence="12 13" key="1">
    <citation type="submission" date="2015-03" db="EMBL/GenBank/DDBJ databases">
        <title>Draft genome of the nematode, Opisthorchis viverrini.</title>
        <authorList>
            <person name="Mitreva M."/>
        </authorList>
    </citation>
    <scope>NUCLEOTIDE SEQUENCE [LARGE SCALE GENOMIC DNA]</scope>
    <source>
        <strain evidence="12">Khon Kaen</strain>
    </source>
</reference>
<feature type="domain" description="T-SNARE coiled-coil homology" evidence="11">
    <location>
        <begin position="28"/>
        <end position="90"/>
    </location>
</feature>
<dbReference type="InterPro" id="IPR000727">
    <property type="entry name" value="T_SNARE_dom"/>
</dbReference>